<dbReference type="GeneID" id="5977314"/>
<sequence>MEKVIYWIRHAALPWAAFRFLLQAAINNTTINISTVEDLEKIASLMARSLEFERLYKATTSGLHGQLCEALVKTYTVILHLLARVVKFLD</sequence>
<dbReference type="EMBL" id="CH445340">
    <property type="protein sequence ID" value="EAT82461.1"/>
    <property type="molecule type" value="Genomic_DNA"/>
</dbReference>
<organism evidence="1 2">
    <name type="scientific">Phaeosphaeria nodorum (strain SN15 / ATCC MYA-4574 / FGSC 10173)</name>
    <name type="common">Glume blotch fungus</name>
    <name type="synonym">Parastagonospora nodorum</name>
    <dbReference type="NCBI Taxonomy" id="321614"/>
    <lineage>
        <taxon>Eukaryota</taxon>
        <taxon>Fungi</taxon>
        <taxon>Dikarya</taxon>
        <taxon>Ascomycota</taxon>
        <taxon>Pezizomycotina</taxon>
        <taxon>Dothideomycetes</taxon>
        <taxon>Pleosporomycetidae</taxon>
        <taxon>Pleosporales</taxon>
        <taxon>Pleosporineae</taxon>
        <taxon>Phaeosphaeriaceae</taxon>
        <taxon>Parastagonospora</taxon>
    </lineage>
</organism>
<evidence type="ECO:0000313" key="1">
    <source>
        <dbReference type="EMBL" id="EAT82461.1"/>
    </source>
</evidence>
<dbReference type="KEGG" id="pno:SNOG_10126"/>
<protein>
    <submittedName>
        <fullName evidence="1">Uncharacterized protein</fullName>
    </submittedName>
</protein>
<name>Q0UDN8_PHANO</name>
<dbReference type="InParanoid" id="Q0UDN8"/>
<dbReference type="Proteomes" id="UP000001055">
    <property type="component" value="Unassembled WGS sequence"/>
</dbReference>
<evidence type="ECO:0000313" key="2">
    <source>
        <dbReference type="Proteomes" id="UP000001055"/>
    </source>
</evidence>
<dbReference type="RefSeq" id="XP_001800408.1">
    <property type="nucleotide sequence ID" value="XM_001800356.1"/>
</dbReference>
<proteinExistence type="predicted"/>
<reference evidence="2" key="1">
    <citation type="journal article" date="2007" name="Plant Cell">
        <title>Dothideomycete-plant interactions illuminated by genome sequencing and EST analysis of the wheat pathogen Stagonospora nodorum.</title>
        <authorList>
            <person name="Hane J.K."/>
            <person name="Lowe R.G."/>
            <person name="Solomon P.S."/>
            <person name="Tan K.C."/>
            <person name="Schoch C.L."/>
            <person name="Spatafora J.W."/>
            <person name="Crous P.W."/>
            <person name="Kodira C."/>
            <person name="Birren B.W."/>
            <person name="Galagan J.E."/>
            <person name="Torriani S.F."/>
            <person name="McDonald B.A."/>
            <person name="Oliver R.P."/>
        </authorList>
    </citation>
    <scope>NUCLEOTIDE SEQUENCE [LARGE SCALE GENOMIC DNA]</scope>
    <source>
        <strain evidence="2">SN15 / ATCC MYA-4574 / FGSC 10173</strain>
    </source>
</reference>
<gene>
    <name evidence="1" type="ORF">SNOG_10126</name>
</gene>
<dbReference type="AlphaFoldDB" id="Q0UDN8"/>
<accession>Q0UDN8</accession>